<feature type="signal peptide" evidence="1">
    <location>
        <begin position="1"/>
        <end position="19"/>
    </location>
</feature>
<organism evidence="3 4">
    <name type="scientific">Hydra vulgaris</name>
    <name type="common">Hydra</name>
    <name type="synonym">Hydra attenuata</name>
    <dbReference type="NCBI Taxonomy" id="6087"/>
    <lineage>
        <taxon>Eukaryota</taxon>
        <taxon>Metazoa</taxon>
        <taxon>Cnidaria</taxon>
        <taxon>Hydrozoa</taxon>
        <taxon>Hydroidolina</taxon>
        <taxon>Anthoathecata</taxon>
        <taxon>Aplanulata</taxon>
        <taxon>Hydridae</taxon>
        <taxon>Hydra</taxon>
    </lineage>
</organism>
<protein>
    <submittedName>
        <fullName evidence="4">Zinc finger MYM-type protein 1-like</fullName>
    </submittedName>
</protein>
<sequence>MIMMIALRISLIYILWVQWKNETDDSFNDELKPEENKGVENDPALLPSALEQKEKEEIIKKGPSTLPYGFPRDAFNNRAFPKEVLFIALPNGEKVQRDYLIWSPSSNSLLCFPCSLFGCENSGSNGDRSLFLRWNGGIKNDWRKLSDRIKSHHNNPVHQSHYLNWNTLHSALVNQHGIDSEIQKALGKEVARWREILRCILDATLFLASQNLSFRGQYSSMEKNEKGNFLSCLGLISRHSKTLKNHFETVARHQNKGTGMQARFLSRKLQSEFIGECATLVQEAVVKEVKDAVYFTTITNRTPDAFHTEQITFVLQFVRFNSGKMIWEVKERFLCVEDIEKMKGADIAYLICNVLAKVNLDLQKMRGQGYDNYS</sequence>
<dbReference type="PANTHER" id="PTHR45749">
    <property type="match status" value="1"/>
</dbReference>
<gene>
    <name evidence="4" type="primary">LOC136088755</name>
</gene>
<keyword evidence="3" id="KW-1185">Reference proteome</keyword>
<evidence type="ECO:0000259" key="2">
    <source>
        <dbReference type="Pfam" id="PF14291"/>
    </source>
</evidence>
<feature type="chain" id="PRO_5045861939" evidence="1">
    <location>
        <begin position="20"/>
        <end position="374"/>
    </location>
</feature>
<dbReference type="RefSeq" id="XP_065669444.1">
    <property type="nucleotide sequence ID" value="XM_065813372.1"/>
</dbReference>
<accession>A0ABM4D578</accession>
<dbReference type="GeneID" id="136088755"/>
<feature type="domain" description="DUF4371" evidence="2">
    <location>
        <begin position="146"/>
        <end position="372"/>
    </location>
</feature>
<evidence type="ECO:0000313" key="4">
    <source>
        <dbReference type="RefSeq" id="XP_065669444.1"/>
    </source>
</evidence>
<dbReference type="InterPro" id="IPR025398">
    <property type="entry name" value="DUF4371"/>
</dbReference>
<dbReference type="Pfam" id="PF14291">
    <property type="entry name" value="DUF4371"/>
    <property type="match status" value="1"/>
</dbReference>
<name>A0ABM4D578_HYDVU</name>
<reference evidence="4" key="1">
    <citation type="submission" date="2025-08" db="UniProtKB">
        <authorList>
            <consortium name="RefSeq"/>
        </authorList>
    </citation>
    <scope>IDENTIFICATION</scope>
</reference>
<evidence type="ECO:0000256" key="1">
    <source>
        <dbReference type="SAM" id="SignalP"/>
    </source>
</evidence>
<proteinExistence type="predicted"/>
<keyword evidence="1" id="KW-0732">Signal</keyword>
<dbReference type="Proteomes" id="UP001652625">
    <property type="component" value="Chromosome 12"/>
</dbReference>
<evidence type="ECO:0000313" key="3">
    <source>
        <dbReference type="Proteomes" id="UP001652625"/>
    </source>
</evidence>
<dbReference type="PANTHER" id="PTHR45749:SF21">
    <property type="entry name" value="DUF4371 DOMAIN-CONTAINING PROTEIN"/>
    <property type="match status" value="1"/>
</dbReference>